<feature type="domain" description="Methyltransferase" evidence="1">
    <location>
        <begin position="22"/>
        <end position="119"/>
    </location>
</feature>
<dbReference type="InterPro" id="IPR041698">
    <property type="entry name" value="Methyltransf_25"/>
</dbReference>
<dbReference type="Pfam" id="PF13649">
    <property type="entry name" value="Methyltransf_25"/>
    <property type="match status" value="1"/>
</dbReference>
<dbReference type="Proteomes" id="UP001500945">
    <property type="component" value="Unassembled WGS sequence"/>
</dbReference>
<sequence>MGPPDRVRWAVDVVGLSPDDRVLEVGGGTGASARLVCERLGSGRLVAVDRSSVATARIAAACPDQLASGRLVVVTAALAELELEEASVDVAFSVDVNVFWTSNAAAELAVLRRVLVPDGRLAVLYGVGGPQAGRIQERVLDPVAAQVRAAGFVDVVTRVDEAGCGVLARSVP</sequence>
<dbReference type="CDD" id="cd02440">
    <property type="entry name" value="AdoMet_MTases"/>
    <property type="match status" value="1"/>
</dbReference>
<dbReference type="Gene3D" id="3.40.50.150">
    <property type="entry name" value="Vaccinia Virus protein VP39"/>
    <property type="match status" value="1"/>
</dbReference>
<evidence type="ECO:0000313" key="2">
    <source>
        <dbReference type="EMBL" id="GAA4407562.1"/>
    </source>
</evidence>
<proteinExistence type="predicted"/>
<reference evidence="3" key="1">
    <citation type="journal article" date="2019" name="Int. J. Syst. Evol. Microbiol.">
        <title>The Global Catalogue of Microorganisms (GCM) 10K type strain sequencing project: providing services to taxonomists for standard genome sequencing and annotation.</title>
        <authorList>
            <consortium name="The Broad Institute Genomics Platform"/>
            <consortium name="The Broad Institute Genome Sequencing Center for Infectious Disease"/>
            <person name="Wu L."/>
            <person name="Ma J."/>
        </authorList>
    </citation>
    <scope>NUCLEOTIDE SEQUENCE [LARGE SCALE GENOMIC DNA]</scope>
    <source>
        <strain evidence="3">JCM 17809</strain>
    </source>
</reference>
<accession>A0ABP8KIN6</accession>
<comment type="caution">
    <text evidence="2">The sequence shown here is derived from an EMBL/GenBank/DDBJ whole genome shotgun (WGS) entry which is preliminary data.</text>
</comment>
<evidence type="ECO:0000259" key="1">
    <source>
        <dbReference type="Pfam" id="PF13649"/>
    </source>
</evidence>
<keyword evidence="3" id="KW-1185">Reference proteome</keyword>
<dbReference type="InterPro" id="IPR029063">
    <property type="entry name" value="SAM-dependent_MTases_sf"/>
</dbReference>
<protein>
    <recommendedName>
        <fullName evidence="1">Methyltransferase domain-containing protein</fullName>
    </recommendedName>
</protein>
<evidence type="ECO:0000313" key="3">
    <source>
        <dbReference type="Proteomes" id="UP001500945"/>
    </source>
</evidence>
<name>A0ABP8KIN6_9MICO</name>
<dbReference type="SUPFAM" id="SSF53335">
    <property type="entry name" value="S-adenosyl-L-methionine-dependent methyltransferases"/>
    <property type="match status" value="1"/>
</dbReference>
<organism evidence="2 3">
    <name type="scientific">Fodinibacter luteus</name>
    <dbReference type="NCBI Taxonomy" id="552064"/>
    <lineage>
        <taxon>Bacteria</taxon>
        <taxon>Bacillati</taxon>
        <taxon>Actinomycetota</taxon>
        <taxon>Actinomycetes</taxon>
        <taxon>Micrococcales</taxon>
        <taxon>Intrasporangiaceae</taxon>
        <taxon>Fodinibacter (ex Wang et al. 2009)</taxon>
    </lineage>
</organism>
<gene>
    <name evidence="2" type="ORF">GCM10023168_23770</name>
</gene>
<dbReference type="RefSeq" id="WP_345206133.1">
    <property type="nucleotide sequence ID" value="NZ_BAABGM010000014.1"/>
</dbReference>
<dbReference type="EMBL" id="BAABGM010000014">
    <property type="protein sequence ID" value="GAA4407562.1"/>
    <property type="molecule type" value="Genomic_DNA"/>
</dbReference>